<dbReference type="Proteomes" id="UP000076798">
    <property type="component" value="Unassembled WGS sequence"/>
</dbReference>
<reference evidence="1 2" key="1">
    <citation type="journal article" date="2016" name="Mol. Biol. Evol.">
        <title>Comparative Genomics of Early-Diverging Mushroom-Forming Fungi Provides Insights into the Origins of Lignocellulose Decay Capabilities.</title>
        <authorList>
            <person name="Nagy L.G."/>
            <person name="Riley R."/>
            <person name="Tritt A."/>
            <person name="Adam C."/>
            <person name="Daum C."/>
            <person name="Floudas D."/>
            <person name="Sun H."/>
            <person name="Yadav J.S."/>
            <person name="Pangilinan J."/>
            <person name="Larsson K.H."/>
            <person name="Matsuura K."/>
            <person name="Barry K."/>
            <person name="Labutti K."/>
            <person name="Kuo R."/>
            <person name="Ohm R.A."/>
            <person name="Bhattacharya S.S."/>
            <person name="Shirouzu T."/>
            <person name="Yoshinaga Y."/>
            <person name="Martin F.M."/>
            <person name="Grigoriev I.V."/>
            <person name="Hibbett D.S."/>
        </authorList>
    </citation>
    <scope>NUCLEOTIDE SEQUENCE [LARGE SCALE GENOMIC DNA]</scope>
    <source>
        <strain evidence="1 2">HHB10207 ss-3</strain>
    </source>
</reference>
<organism evidence="1 2">
    <name type="scientific">Sistotremastrum suecicum HHB10207 ss-3</name>
    <dbReference type="NCBI Taxonomy" id="1314776"/>
    <lineage>
        <taxon>Eukaryota</taxon>
        <taxon>Fungi</taxon>
        <taxon>Dikarya</taxon>
        <taxon>Basidiomycota</taxon>
        <taxon>Agaricomycotina</taxon>
        <taxon>Agaricomycetes</taxon>
        <taxon>Sistotremastrales</taxon>
        <taxon>Sistotremastraceae</taxon>
        <taxon>Sistotremastrum</taxon>
    </lineage>
</organism>
<gene>
    <name evidence="1" type="ORF">SISSUDRAFT_915694</name>
</gene>
<accession>A0A166BZN3</accession>
<dbReference type="EMBL" id="KV428096">
    <property type="protein sequence ID" value="KZT36914.1"/>
    <property type="molecule type" value="Genomic_DNA"/>
</dbReference>
<evidence type="ECO:0000313" key="2">
    <source>
        <dbReference type="Proteomes" id="UP000076798"/>
    </source>
</evidence>
<keyword evidence="2" id="KW-1185">Reference proteome</keyword>
<dbReference type="Gene3D" id="3.80.10.10">
    <property type="entry name" value="Ribonuclease Inhibitor"/>
    <property type="match status" value="1"/>
</dbReference>
<protein>
    <submittedName>
        <fullName evidence="1">Uncharacterized protein</fullName>
    </submittedName>
</protein>
<sequence length="411" mass="46271">MAERVPPLQNASSRLPVEIWTIIFRLVGYPLAEDIEHNLVSLGIIRTGEATEPTRLALSIMRTSHRDLSSISLTCRTWSMLAIPLLYNALYFSDARDLTAFTPILRKYPLNDSLQGQRYGHAVRAIIIQDCVSASALKAICDVCPSLRFIGSASLIVKTGAHWRRLQQSLSKLSFLRRLFIEWDVLDDEDLSPASLESFTFSSLTSFVISSCISHSFGSWPAPNLQTIGVVYTHPRYERIMDTFVPFLRRNANSIRCLQLSTAPALSFDDFAPYGSSAILPMCSNLNSLTVCVPSLLPILWSDPYPLTHENLKELVLVPDPEDPDTTKRLRPLLQSLYLKNFPRLRFIALANSYPTPLTVEGLENITSLPTWLGQVFQKLEDEKIPVAQLPSKMLIGYELLTYFCDFVEDP</sequence>
<proteinExistence type="predicted"/>
<evidence type="ECO:0000313" key="1">
    <source>
        <dbReference type="EMBL" id="KZT36914.1"/>
    </source>
</evidence>
<dbReference type="SUPFAM" id="SSF52047">
    <property type="entry name" value="RNI-like"/>
    <property type="match status" value="1"/>
</dbReference>
<name>A0A166BZN3_9AGAM</name>
<dbReference type="AlphaFoldDB" id="A0A166BZN3"/>
<dbReference type="InterPro" id="IPR032675">
    <property type="entry name" value="LRR_dom_sf"/>
</dbReference>